<comment type="function">
    <text evidence="1 12">Converts 2,5-diamino-6-(ribosylamino)-4(3h)-pyrimidinone 5'-phosphate into 5-amino-6-(ribosylamino)-2,4(1h,3h)-pyrimidinedione 5'-phosphate.</text>
</comment>
<dbReference type="Proteomes" id="UP001138961">
    <property type="component" value="Unassembled WGS sequence"/>
</dbReference>
<evidence type="ECO:0000256" key="9">
    <source>
        <dbReference type="ARBA" id="ARBA00022857"/>
    </source>
</evidence>
<evidence type="ECO:0000256" key="3">
    <source>
        <dbReference type="ARBA" id="ARBA00004910"/>
    </source>
</evidence>
<comment type="catalytic activity">
    <reaction evidence="12">
        <text>2,5-diamino-6-hydroxy-4-(5-phosphoribosylamino)-pyrimidine + H2O + H(+) = 5-amino-6-(5-phospho-D-ribosylamino)uracil + NH4(+)</text>
        <dbReference type="Rhea" id="RHEA:21868"/>
        <dbReference type="ChEBI" id="CHEBI:15377"/>
        <dbReference type="ChEBI" id="CHEBI:15378"/>
        <dbReference type="ChEBI" id="CHEBI:28938"/>
        <dbReference type="ChEBI" id="CHEBI:58453"/>
        <dbReference type="ChEBI" id="CHEBI:58614"/>
        <dbReference type="EC" id="3.5.4.26"/>
    </reaction>
</comment>
<evidence type="ECO:0000256" key="2">
    <source>
        <dbReference type="ARBA" id="ARBA00004882"/>
    </source>
</evidence>
<dbReference type="InterPro" id="IPR050765">
    <property type="entry name" value="Riboflavin_Biosynth_HTPR"/>
</dbReference>
<dbReference type="Pfam" id="PF01872">
    <property type="entry name" value="RibD_C"/>
    <property type="match status" value="1"/>
</dbReference>
<dbReference type="PROSITE" id="PS00903">
    <property type="entry name" value="CYT_DCMP_DEAMINASES_1"/>
    <property type="match status" value="1"/>
</dbReference>
<comment type="caution">
    <text evidence="14">The sequence shown here is derived from an EMBL/GenBank/DDBJ whole genome shotgun (WGS) entry which is preliminary data.</text>
</comment>
<dbReference type="PIRSF" id="PIRSF006769">
    <property type="entry name" value="RibD"/>
    <property type="match status" value="1"/>
</dbReference>
<dbReference type="GO" id="GO:0008835">
    <property type="term" value="F:diaminohydroxyphosphoribosylaminopyrimidine deaminase activity"/>
    <property type="evidence" value="ECO:0007669"/>
    <property type="project" value="UniProtKB-EC"/>
</dbReference>
<dbReference type="PROSITE" id="PS51747">
    <property type="entry name" value="CYT_DCMP_DEAMINASES_2"/>
    <property type="match status" value="1"/>
</dbReference>
<dbReference type="EMBL" id="JAJATZ010000002">
    <property type="protein sequence ID" value="MCB5198615.1"/>
    <property type="molecule type" value="Genomic_DNA"/>
</dbReference>
<evidence type="ECO:0000256" key="4">
    <source>
        <dbReference type="ARBA" id="ARBA00005259"/>
    </source>
</evidence>
<dbReference type="Gene3D" id="3.40.140.10">
    <property type="entry name" value="Cytidine Deaminase, domain 2"/>
    <property type="match status" value="1"/>
</dbReference>
<dbReference type="InterPro" id="IPR002125">
    <property type="entry name" value="CMP_dCMP_dom"/>
</dbReference>
<evidence type="ECO:0000256" key="10">
    <source>
        <dbReference type="ARBA" id="ARBA00023002"/>
    </source>
</evidence>
<evidence type="ECO:0000256" key="6">
    <source>
        <dbReference type="ARBA" id="ARBA00022619"/>
    </source>
</evidence>
<comment type="pathway">
    <text evidence="2 12">Cofactor biosynthesis; riboflavin biosynthesis; 5-amino-6-(D-ribitylamino)uracil from GTP: step 2/4.</text>
</comment>
<comment type="similarity">
    <text evidence="5 12">In the C-terminal section; belongs to the HTP reductase family.</text>
</comment>
<dbReference type="NCBIfam" id="TIGR00227">
    <property type="entry name" value="ribD_Cterm"/>
    <property type="match status" value="1"/>
</dbReference>
<evidence type="ECO:0000313" key="15">
    <source>
        <dbReference type="Proteomes" id="UP001138961"/>
    </source>
</evidence>
<dbReference type="InterPro" id="IPR002734">
    <property type="entry name" value="RibDG_C"/>
</dbReference>
<dbReference type="PANTHER" id="PTHR38011:SF7">
    <property type="entry name" value="2,5-DIAMINO-6-RIBOSYLAMINO-4(3H)-PYRIMIDINONE 5'-PHOSPHATE REDUCTASE"/>
    <property type="match status" value="1"/>
</dbReference>
<comment type="similarity">
    <text evidence="4 12">In the N-terminal section; belongs to the cytidine and deoxycytidylate deaminase family.</text>
</comment>
<dbReference type="EC" id="1.1.1.193" evidence="12"/>
<evidence type="ECO:0000313" key="14">
    <source>
        <dbReference type="EMBL" id="MCB5198615.1"/>
    </source>
</evidence>
<dbReference type="GO" id="GO:0008703">
    <property type="term" value="F:5-amino-6-(5-phosphoribosylamino)uracil reductase activity"/>
    <property type="evidence" value="ECO:0007669"/>
    <property type="project" value="UniProtKB-EC"/>
</dbReference>
<dbReference type="InterPro" id="IPR016192">
    <property type="entry name" value="APOBEC/CMP_deaminase_Zn-bd"/>
</dbReference>
<keyword evidence="11" id="KW-0511">Multifunctional enzyme</keyword>
<feature type="domain" description="CMP/dCMP-type deaminase" evidence="13">
    <location>
        <begin position="2"/>
        <end position="124"/>
    </location>
</feature>
<dbReference type="EC" id="3.5.4.26" evidence="12"/>
<dbReference type="NCBIfam" id="TIGR00326">
    <property type="entry name" value="eubact_ribD"/>
    <property type="match status" value="1"/>
</dbReference>
<keyword evidence="8 12" id="KW-0862">Zinc</keyword>
<evidence type="ECO:0000256" key="12">
    <source>
        <dbReference type="PIRNR" id="PIRNR006769"/>
    </source>
</evidence>
<gene>
    <name evidence="14" type="primary">ribD</name>
    <name evidence="14" type="ORF">LGQ03_05130</name>
</gene>
<dbReference type="PANTHER" id="PTHR38011">
    <property type="entry name" value="DIHYDROFOLATE REDUCTASE FAMILY PROTEIN (AFU_ORTHOLOGUE AFUA_8G06820)"/>
    <property type="match status" value="1"/>
</dbReference>
<keyword evidence="6 12" id="KW-0686">Riboflavin biosynthesis</keyword>
<proteinExistence type="inferred from homology"/>
<evidence type="ECO:0000256" key="11">
    <source>
        <dbReference type="ARBA" id="ARBA00023268"/>
    </source>
</evidence>
<evidence type="ECO:0000256" key="5">
    <source>
        <dbReference type="ARBA" id="ARBA00007417"/>
    </source>
</evidence>
<dbReference type="Gene3D" id="3.40.430.10">
    <property type="entry name" value="Dihydrofolate Reductase, subunit A"/>
    <property type="match status" value="1"/>
</dbReference>
<accession>A0ABS8BSA4</accession>
<evidence type="ECO:0000256" key="7">
    <source>
        <dbReference type="ARBA" id="ARBA00022723"/>
    </source>
</evidence>
<comment type="cofactor">
    <cofactor evidence="12">
        <name>Zn(2+)</name>
        <dbReference type="ChEBI" id="CHEBI:29105"/>
    </cofactor>
    <text evidence="12">Binds 1 zinc ion.</text>
</comment>
<dbReference type="CDD" id="cd01284">
    <property type="entry name" value="Riboflavin_deaminase-reductase"/>
    <property type="match status" value="1"/>
</dbReference>
<dbReference type="InterPro" id="IPR024072">
    <property type="entry name" value="DHFR-like_dom_sf"/>
</dbReference>
<comment type="catalytic activity">
    <reaction evidence="12">
        <text>5-amino-6-(5-phospho-D-ribitylamino)uracil + NADP(+) = 5-amino-6-(5-phospho-D-ribosylamino)uracil + NADPH + H(+)</text>
        <dbReference type="Rhea" id="RHEA:17845"/>
        <dbReference type="ChEBI" id="CHEBI:15378"/>
        <dbReference type="ChEBI" id="CHEBI:57783"/>
        <dbReference type="ChEBI" id="CHEBI:58349"/>
        <dbReference type="ChEBI" id="CHEBI:58421"/>
        <dbReference type="ChEBI" id="CHEBI:58453"/>
        <dbReference type="EC" id="1.1.1.193"/>
    </reaction>
</comment>
<evidence type="ECO:0000256" key="8">
    <source>
        <dbReference type="ARBA" id="ARBA00022833"/>
    </source>
</evidence>
<organism evidence="14 15">
    <name type="scientific">Loktanella gaetbuli</name>
    <dbReference type="NCBI Taxonomy" id="2881335"/>
    <lineage>
        <taxon>Bacteria</taxon>
        <taxon>Pseudomonadati</taxon>
        <taxon>Pseudomonadota</taxon>
        <taxon>Alphaproteobacteria</taxon>
        <taxon>Rhodobacterales</taxon>
        <taxon>Roseobacteraceae</taxon>
        <taxon>Loktanella</taxon>
    </lineage>
</organism>
<keyword evidence="12 14" id="KW-0378">Hydrolase</keyword>
<dbReference type="RefSeq" id="WP_226747528.1">
    <property type="nucleotide sequence ID" value="NZ_JAJATZ010000002.1"/>
</dbReference>
<dbReference type="SUPFAM" id="SSF53597">
    <property type="entry name" value="Dihydrofolate reductase-like"/>
    <property type="match status" value="1"/>
</dbReference>
<protein>
    <recommendedName>
        <fullName evidence="12">Riboflavin biosynthesis protein RibD</fullName>
    </recommendedName>
    <domain>
        <recommendedName>
            <fullName evidence="12">Diaminohydroxyphosphoribosylaminopyrimidine deaminase</fullName>
            <shortName evidence="12">DRAP deaminase</shortName>
            <ecNumber evidence="12">3.5.4.26</ecNumber>
        </recommendedName>
        <alternativeName>
            <fullName evidence="12">Riboflavin-specific deaminase</fullName>
        </alternativeName>
    </domain>
    <domain>
        <recommendedName>
            <fullName evidence="12">5-amino-6-(5-phosphoribosylamino)uracil reductase</fullName>
            <ecNumber evidence="12">1.1.1.193</ecNumber>
        </recommendedName>
        <alternativeName>
            <fullName evidence="12">HTP reductase</fullName>
        </alternativeName>
    </domain>
</protein>
<reference evidence="14" key="1">
    <citation type="submission" date="2021-10" db="EMBL/GenBank/DDBJ databases">
        <title>Loktanella gaetbuli sp. nov., isolated from a tidal flat.</title>
        <authorList>
            <person name="Park S."/>
            <person name="Yoon J.-H."/>
        </authorList>
    </citation>
    <scope>NUCLEOTIDE SEQUENCE</scope>
    <source>
        <strain evidence="14">TSTF-M6</strain>
    </source>
</reference>
<dbReference type="InterPro" id="IPR016193">
    <property type="entry name" value="Cytidine_deaminase-like"/>
</dbReference>
<dbReference type="InterPro" id="IPR004794">
    <property type="entry name" value="Eubact_RibD"/>
</dbReference>
<evidence type="ECO:0000256" key="1">
    <source>
        <dbReference type="ARBA" id="ARBA00002151"/>
    </source>
</evidence>
<dbReference type="Pfam" id="PF00383">
    <property type="entry name" value="dCMP_cyt_deam_1"/>
    <property type="match status" value="1"/>
</dbReference>
<keyword evidence="10 12" id="KW-0560">Oxidoreductase</keyword>
<keyword evidence="9 12" id="KW-0521">NADP</keyword>
<name>A0ABS8BSA4_9RHOB</name>
<sequence>MTPDIRFMKLALSLGRRGLGQVWPNPAVGCVIVRDGVIVGRGHTRRGGRPHAERVALDQAGEAARGAVAYVTLEPCAHHGQTPPCADALVAAGIARVVVGTGDPDPRVAGRGLDILRAAGIAVTTGVCAAQAQDANAGFLKSVTQGLPWVTLKLATTLDGRIATATGESRWITGPQARRAVHGLRATHDAVLVGAGTARADDPALDVRDLGDVRQPVRIVVSRDLNLRVNGRLGQTAHLQPVWIVHANDADTRDWSSTGATLIPCPLHHHQIDMLAALQELARRGLTRILCEGGSHLAASLLHAGLVDEVVMMQAGCMIGADGLPSMAGLGTRELGDAPRFDLIETRALGGDVLHRWRPRRSHADG</sequence>
<keyword evidence="15" id="KW-1185">Reference proteome</keyword>
<dbReference type="InterPro" id="IPR011549">
    <property type="entry name" value="RibD_C"/>
</dbReference>
<comment type="pathway">
    <text evidence="3 12">Cofactor biosynthesis; riboflavin biosynthesis; 5-amino-6-(D-ribitylamino)uracil from GTP: step 3/4.</text>
</comment>
<dbReference type="SUPFAM" id="SSF53927">
    <property type="entry name" value="Cytidine deaminase-like"/>
    <property type="match status" value="1"/>
</dbReference>
<evidence type="ECO:0000259" key="13">
    <source>
        <dbReference type="PROSITE" id="PS51747"/>
    </source>
</evidence>
<keyword evidence="7 12" id="KW-0479">Metal-binding</keyword>